<dbReference type="SUPFAM" id="SSF143437">
    <property type="entry name" value="THUMP domain-like"/>
    <property type="match status" value="1"/>
</dbReference>
<dbReference type="Gene3D" id="3.30.2300.10">
    <property type="entry name" value="THUMP superfamily"/>
    <property type="match status" value="1"/>
</dbReference>
<comment type="caution">
    <text evidence="4">The sequence shown here is derived from an EMBL/GenBank/DDBJ whole genome shotgun (WGS) entry which is preliminary data.</text>
</comment>
<keyword evidence="1" id="KW-0694">RNA-binding</keyword>
<dbReference type="Proteomes" id="UP001491310">
    <property type="component" value="Unassembled WGS sequence"/>
</dbReference>
<evidence type="ECO:0000259" key="3">
    <source>
        <dbReference type="PROSITE" id="PS51165"/>
    </source>
</evidence>
<proteinExistence type="predicted"/>
<evidence type="ECO:0000256" key="1">
    <source>
        <dbReference type="PROSITE-ProRule" id="PRU00529"/>
    </source>
</evidence>
<evidence type="ECO:0000313" key="4">
    <source>
        <dbReference type="EMBL" id="KAK9916669.1"/>
    </source>
</evidence>
<dbReference type="PANTHER" id="PTHR13452">
    <property type="entry name" value="THUMP DOMAIN CONTAINING PROTEIN 1-RELATED"/>
    <property type="match status" value="1"/>
</dbReference>
<accession>A0ABR2YZ83</accession>
<name>A0ABR2YZ83_9CHLO</name>
<reference evidence="4 5" key="1">
    <citation type="journal article" date="2024" name="Nat. Commun.">
        <title>Phylogenomics reveals the evolutionary origins of lichenization in chlorophyte algae.</title>
        <authorList>
            <person name="Puginier C."/>
            <person name="Libourel C."/>
            <person name="Otte J."/>
            <person name="Skaloud P."/>
            <person name="Haon M."/>
            <person name="Grisel S."/>
            <person name="Petersen M."/>
            <person name="Berrin J.G."/>
            <person name="Delaux P.M."/>
            <person name="Dal Grande F."/>
            <person name="Keller J."/>
        </authorList>
    </citation>
    <scope>NUCLEOTIDE SEQUENCE [LARGE SCALE GENOMIC DNA]</scope>
    <source>
        <strain evidence="4 5">SAG 216-7</strain>
    </source>
</reference>
<dbReference type="SMART" id="SM00981">
    <property type="entry name" value="THUMP"/>
    <property type="match status" value="1"/>
</dbReference>
<dbReference type="InterPro" id="IPR040183">
    <property type="entry name" value="THUMPD1-like"/>
</dbReference>
<dbReference type="InterPro" id="IPR004114">
    <property type="entry name" value="THUMP_dom"/>
</dbReference>
<feature type="compositionally biased region" description="Basic and acidic residues" evidence="2">
    <location>
        <begin position="311"/>
        <end position="331"/>
    </location>
</feature>
<dbReference type="Pfam" id="PF02926">
    <property type="entry name" value="THUMP"/>
    <property type="match status" value="1"/>
</dbReference>
<dbReference type="PROSITE" id="PS51165">
    <property type="entry name" value="THUMP"/>
    <property type="match status" value="1"/>
</dbReference>
<feature type="region of interest" description="Disordered" evidence="2">
    <location>
        <begin position="277"/>
        <end position="360"/>
    </location>
</feature>
<evidence type="ECO:0000313" key="5">
    <source>
        <dbReference type="Proteomes" id="UP001491310"/>
    </source>
</evidence>
<sequence>MGKRKHGGSDGDGAKKKHGYFSANAKASLPTSSRGFLISCLGGKEPQAAKEATSVLTEFYEKLCPGKGETSEAAGGDATDIAAAIADEVAGLKDQSNRIFVYHKTNVNGLIYLSMRADAEGPGPVELASALAQEVKQTRQCRSRLCIRFLPVEKVCHADVAEIGRTAKELTTAHFPAGDGVTPVRFAVSYEHRASKDLDRMAVINSVVDQIPQPPHKVDLTNAEKTILVQLLKSNAALSVVSNYKQLSKFNVRELSTSDEEQQKAVKAAAAAKKETADAEAAAPVPAAAEEPAAAAQEDGAQADEGAAAAHEADQPVKKEGKEEQPAKEQDGSVEGLVGAGIAMVASDEDSDAAAPSSHP</sequence>
<dbReference type="CDD" id="cd11717">
    <property type="entry name" value="THUMP_THUMPD1_like"/>
    <property type="match status" value="1"/>
</dbReference>
<feature type="domain" description="THUMP" evidence="3">
    <location>
        <begin position="135"/>
        <end position="242"/>
    </location>
</feature>
<keyword evidence="5" id="KW-1185">Reference proteome</keyword>
<evidence type="ECO:0000256" key="2">
    <source>
        <dbReference type="SAM" id="MobiDB-lite"/>
    </source>
</evidence>
<dbReference type="PANTHER" id="PTHR13452:SF10">
    <property type="entry name" value="THUMP DOMAIN-CONTAINING PROTEIN 1"/>
    <property type="match status" value="1"/>
</dbReference>
<dbReference type="EMBL" id="JALJOT010000003">
    <property type="protein sequence ID" value="KAK9916669.1"/>
    <property type="molecule type" value="Genomic_DNA"/>
</dbReference>
<feature type="compositionally biased region" description="Low complexity" evidence="2">
    <location>
        <begin position="279"/>
        <end position="310"/>
    </location>
</feature>
<gene>
    <name evidence="4" type="ORF">WJX75_005526</name>
</gene>
<organism evidence="4 5">
    <name type="scientific">Coccomyxa subellipsoidea</name>
    <dbReference type="NCBI Taxonomy" id="248742"/>
    <lineage>
        <taxon>Eukaryota</taxon>
        <taxon>Viridiplantae</taxon>
        <taxon>Chlorophyta</taxon>
        <taxon>core chlorophytes</taxon>
        <taxon>Trebouxiophyceae</taxon>
        <taxon>Trebouxiophyceae incertae sedis</taxon>
        <taxon>Coccomyxaceae</taxon>
        <taxon>Coccomyxa</taxon>
    </lineage>
</organism>
<protein>
    <recommendedName>
        <fullName evidence="3">THUMP domain-containing protein</fullName>
    </recommendedName>
</protein>